<dbReference type="GO" id="GO:0004151">
    <property type="term" value="F:dihydroorotase activity"/>
    <property type="evidence" value="ECO:0007669"/>
    <property type="project" value="UniProtKB-UniRule"/>
</dbReference>
<dbReference type="NCBIfam" id="TIGR00857">
    <property type="entry name" value="pyrC_multi"/>
    <property type="match status" value="1"/>
</dbReference>
<dbReference type="EC" id="3.5.2.3" evidence="4"/>
<comment type="catalytic activity">
    <reaction evidence="4">
        <text>(S)-dihydroorotate + H2O = N-carbamoyl-L-aspartate + H(+)</text>
        <dbReference type="Rhea" id="RHEA:24296"/>
        <dbReference type="ChEBI" id="CHEBI:15377"/>
        <dbReference type="ChEBI" id="CHEBI:15378"/>
        <dbReference type="ChEBI" id="CHEBI:30864"/>
        <dbReference type="ChEBI" id="CHEBI:32814"/>
        <dbReference type="EC" id="3.5.2.3"/>
    </reaction>
</comment>
<accession>A0ABD6AAC0</accession>
<organism evidence="6 7">
    <name type="scientific">Halomarina halobia</name>
    <dbReference type="NCBI Taxonomy" id="3033386"/>
    <lineage>
        <taxon>Archaea</taxon>
        <taxon>Methanobacteriati</taxon>
        <taxon>Methanobacteriota</taxon>
        <taxon>Stenosarchaea group</taxon>
        <taxon>Halobacteria</taxon>
        <taxon>Halobacteriales</taxon>
        <taxon>Natronomonadaceae</taxon>
        <taxon>Halomarina</taxon>
    </lineage>
</organism>
<evidence type="ECO:0000259" key="5">
    <source>
        <dbReference type="Pfam" id="PF01979"/>
    </source>
</evidence>
<dbReference type="InterPro" id="IPR011059">
    <property type="entry name" value="Metal-dep_hydrolase_composite"/>
</dbReference>
<dbReference type="HAMAP" id="MF_00220_A">
    <property type="entry name" value="PyrC_classI_A"/>
    <property type="match status" value="1"/>
</dbReference>
<comment type="cofactor">
    <cofactor evidence="4">
        <name>Zn(2+)</name>
        <dbReference type="ChEBI" id="CHEBI:29105"/>
    </cofactor>
    <text evidence="4">Binds 2 Zn(2+) ions per subunit.</text>
</comment>
<reference evidence="6 7" key="1">
    <citation type="journal article" date="2019" name="Int. J. Syst. Evol. Microbiol.">
        <title>The Global Catalogue of Microorganisms (GCM) 10K type strain sequencing project: providing services to taxonomists for standard genome sequencing and annotation.</title>
        <authorList>
            <consortium name="The Broad Institute Genomics Platform"/>
            <consortium name="The Broad Institute Genome Sequencing Center for Infectious Disease"/>
            <person name="Wu L."/>
            <person name="Ma J."/>
        </authorList>
    </citation>
    <scope>NUCLEOTIDE SEQUENCE [LARGE SCALE GENOMIC DNA]</scope>
    <source>
        <strain evidence="6 7">PSR21</strain>
    </source>
</reference>
<keyword evidence="4" id="KW-0862">Zinc</keyword>
<evidence type="ECO:0000313" key="7">
    <source>
        <dbReference type="Proteomes" id="UP001596547"/>
    </source>
</evidence>
<feature type="binding site" evidence="4">
    <location>
        <begin position="53"/>
        <end position="55"/>
    </location>
    <ligand>
        <name>substrate</name>
    </ligand>
</feature>
<gene>
    <name evidence="4" type="primary">pyrC</name>
    <name evidence="6" type="ORF">ACFQPE_11080</name>
</gene>
<evidence type="ECO:0000256" key="3">
    <source>
        <dbReference type="ARBA" id="ARBA00022975"/>
    </source>
</evidence>
<evidence type="ECO:0000313" key="6">
    <source>
        <dbReference type="EMBL" id="MFC7317325.1"/>
    </source>
</evidence>
<comment type="function">
    <text evidence="4">Catalyzes the reversible cyclization of carbamoyl aspartate to dihydroorotate.</text>
</comment>
<dbReference type="RefSeq" id="WP_276303426.1">
    <property type="nucleotide sequence ID" value="NZ_CP119992.1"/>
</dbReference>
<feature type="active site" evidence="4">
    <location>
        <position position="288"/>
    </location>
</feature>
<dbReference type="InterPro" id="IPR050138">
    <property type="entry name" value="DHOase/Allantoinase_Hydrolase"/>
</dbReference>
<dbReference type="PROSITE" id="PS00483">
    <property type="entry name" value="DIHYDROOROTASE_2"/>
    <property type="match status" value="1"/>
</dbReference>
<dbReference type="SUPFAM" id="SSF51556">
    <property type="entry name" value="Metallo-dependent hydrolases"/>
    <property type="match status" value="1"/>
</dbReference>
<feature type="binding site" evidence="4">
    <location>
        <position position="169"/>
    </location>
    <ligand>
        <name>Zn(2+)</name>
        <dbReference type="ChEBI" id="CHEBI:29105"/>
        <label>2</label>
    </ligand>
</feature>
<comment type="caution">
    <text evidence="4">Lacks conserved residue(s) required for the propagation of feature annotation.</text>
</comment>
<feature type="binding site" evidence="4">
    <location>
        <position position="85"/>
    </location>
    <ligand>
        <name>substrate</name>
    </ligand>
</feature>
<dbReference type="NCBIfam" id="NF002668">
    <property type="entry name" value="PRK02382.1"/>
    <property type="match status" value="1"/>
</dbReference>
<dbReference type="SUPFAM" id="SSF51338">
    <property type="entry name" value="Composite domain of metallo-dependent hydrolases"/>
    <property type="match status" value="1"/>
</dbReference>
<proteinExistence type="inferred from homology"/>
<dbReference type="GO" id="GO:0044205">
    <property type="term" value="P:'de novo' UMP biosynthetic process"/>
    <property type="evidence" value="ECO:0007669"/>
    <property type="project" value="UniProtKB-UniRule"/>
</dbReference>
<dbReference type="EMBL" id="JBHTBF010000002">
    <property type="protein sequence ID" value="MFC7317325.1"/>
    <property type="molecule type" value="Genomic_DNA"/>
</dbReference>
<dbReference type="Proteomes" id="UP001596547">
    <property type="component" value="Unassembled WGS sequence"/>
</dbReference>
<feature type="binding site" evidence="4">
    <location>
        <position position="135"/>
    </location>
    <ligand>
        <name>Zn(2+)</name>
        <dbReference type="ChEBI" id="CHEBI:29105"/>
        <label>2</label>
    </ligand>
</feature>
<evidence type="ECO:0000256" key="1">
    <source>
        <dbReference type="ARBA" id="ARBA00022723"/>
    </source>
</evidence>
<name>A0ABD6AAC0_9EURY</name>
<dbReference type="Gene3D" id="3.20.20.140">
    <property type="entry name" value="Metal-dependent hydrolases"/>
    <property type="match status" value="1"/>
</dbReference>
<comment type="caution">
    <text evidence="6">The sequence shown here is derived from an EMBL/GenBank/DDBJ whole genome shotgun (WGS) entry which is preliminary data.</text>
</comment>
<keyword evidence="7" id="KW-1185">Reference proteome</keyword>
<keyword evidence="3 4" id="KW-0665">Pyrimidine biosynthesis</keyword>
<dbReference type="Pfam" id="PF01979">
    <property type="entry name" value="Amidohydro_1"/>
    <property type="match status" value="1"/>
</dbReference>
<feature type="binding site" evidence="4">
    <location>
        <position position="53"/>
    </location>
    <ligand>
        <name>Zn(2+)</name>
        <dbReference type="ChEBI" id="CHEBI:29105"/>
        <label>1</label>
    </ligand>
</feature>
<evidence type="ECO:0000256" key="2">
    <source>
        <dbReference type="ARBA" id="ARBA00022801"/>
    </source>
</evidence>
<comment type="pathway">
    <text evidence="4">Pyrimidine metabolism; UMP biosynthesis via de novo pathway; (S)-dihydroorotate from bicarbonate: step 3/3.</text>
</comment>
<dbReference type="InterPro" id="IPR032466">
    <property type="entry name" value="Metal_Hydrolase"/>
</dbReference>
<dbReference type="GeneID" id="79316007"/>
<feature type="binding site" evidence="4">
    <location>
        <position position="51"/>
    </location>
    <ligand>
        <name>Zn(2+)</name>
        <dbReference type="ChEBI" id="CHEBI:29105"/>
        <label>1</label>
    </ligand>
</feature>
<dbReference type="CDD" id="cd01318">
    <property type="entry name" value="DHOase_IIb"/>
    <property type="match status" value="1"/>
</dbReference>
<dbReference type="PANTHER" id="PTHR43668">
    <property type="entry name" value="ALLANTOINASE"/>
    <property type="match status" value="1"/>
</dbReference>
<feature type="binding site" evidence="4">
    <location>
        <position position="292"/>
    </location>
    <ligand>
        <name>substrate</name>
    </ligand>
</feature>
<feature type="binding site" evidence="4">
    <location>
        <position position="135"/>
    </location>
    <ligand>
        <name>Zn(2+)</name>
        <dbReference type="ChEBI" id="CHEBI:29105"/>
        <label>1</label>
    </ligand>
</feature>
<feature type="binding site" evidence="4">
    <location>
        <position position="220"/>
    </location>
    <ligand>
        <name>Zn(2+)</name>
        <dbReference type="ChEBI" id="CHEBI:29105"/>
        <label>2</label>
    </ligand>
</feature>
<dbReference type="GO" id="GO:0008270">
    <property type="term" value="F:zinc ion binding"/>
    <property type="evidence" value="ECO:0007669"/>
    <property type="project" value="UniProtKB-UniRule"/>
</dbReference>
<dbReference type="InterPro" id="IPR004722">
    <property type="entry name" value="DHOase"/>
</dbReference>
<feature type="binding site" evidence="4">
    <location>
        <position position="288"/>
    </location>
    <ligand>
        <name>Zn(2+)</name>
        <dbReference type="ChEBI" id="CHEBI:29105"/>
        <label>1</label>
    </ligand>
</feature>
<dbReference type="InterPro" id="IPR006680">
    <property type="entry name" value="Amidohydro-rel"/>
</dbReference>
<dbReference type="InterPro" id="IPR002195">
    <property type="entry name" value="Dihydroorotase_CS"/>
</dbReference>
<evidence type="ECO:0000256" key="4">
    <source>
        <dbReference type="HAMAP-Rule" id="MF_00220"/>
    </source>
</evidence>
<dbReference type="AlphaFoldDB" id="A0ABD6AAC0"/>
<dbReference type="PANTHER" id="PTHR43668:SF2">
    <property type="entry name" value="ALLANTOINASE"/>
    <property type="match status" value="1"/>
</dbReference>
<keyword evidence="2 4" id="KW-0378">Hydrolase</keyword>
<feature type="domain" description="Amidohydrolase-related" evidence="5">
    <location>
        <begin position="43"/>
        <end position="370"/>
    </location>
</feature>
<keyword evidence="1 4" id="KW-0479">Metal-binding</keyword>
<comment type="similarity">
    <text evidence="4">Belongs to the metallo-dependent hydrolases superfamily. DHOase family. Class I DHOase subfamily.</text>
</comment>
<sequence length="422" mass="45742">MLIRDATLADGRVRDVRIEGGRIETVGRNLNGVADVDAAGRLLLPGMIDVHVHFRQPGFPHKETWETGSRSAAAGGVTTVVDQPNTDPPTVTGEAFDEKAALARASLVDYGVNGGVTPDWDPDSLFERPLFALGEVFLADSTGDMGIDADLFGEAVERATDRGVGVTVHAEDATLFSADARERDDPDAWSAYRTAEAERVAVERACEVAREAGARIHVAHTSTPEGVDAAAAAGMTCEVTPHHLFLSRDDYDRLGTLGRMNPPLRSEDRRVELLERLADGTADVVATDHAPHTREEKDASVWDAPSGVPGVETALPLLLEAARRDLLSYERVRDVTAANPAAIFDLERKGRVEAGRDADLVLVDPDASREIRGDDLHSKCGWTPFEGMRGVFPEWTMVRGEFVYRRDGGERFGEAVGENVRT</sequence>
<protein>
    <recommendedName>
        <fullName evidence="4">Dihydroorotase</fullName>
        <shortName evidence="4">DHOase</shortName>
        <ecNumber evidence="4">3.5.2.3</ecNumber>
    </recommendedName>
</protein>
<dbReference type="PROSITE" id="PS00482">
    <property type="entry name" value="DIHYDROOROTASE_1"/>
    <property type="match status" value="1"/>
</dbReference>